<evidence type="ECO:0000313" key="2">
    <source>
        <dbReference type="EMBL" id="RLN39870.1"/>
    </source>
</evidence>
<feature type="compositionally biased region" description="Pro residues" evidence="1">
    <location>
        <begin position="74"/>
        <end position="88"/>
    </location>
</feature>
<feature type="compositionally biased region" description="Polar residues" evidence="1">
    <location>
        <begin position="374"/>
        <end position="390"/>
    </location>
</feature>
<feature type="compositionally biased region" description="Acidic residues" evidence="1">
    <location>
        <begin position="535"/>
        <end position="549"/>
    </location>
</feature>
<accession>A0A3L6TI09</accession>
<feature type="compositionally biased region" description="Acidic residues" evidence="1">
    <location>
        <begin position="113"/>
        <end position="122"/>
    </location>
</feature>
<feature type="compositionally biased region" description="Basic and acidic residues" evidence="1">
    <location>
        <begin position="153"/>
        <end position="175"/>
    </location>
</feature>
<name>A0A3L6TI09_PANMI</name>
<feature type="compositionally biased region" description="Pro residues" evidence="1">
    <location>
        <begin position="98"/>
        <end position="112"/>
    </location>
</feature>
<comment type="caution">
    <text evidence="2">The sequence shown here is derived from an EMBL/GenBank/DDBJ whole genome shotgun (WGS) entry which is preliminary data.</text>
</comment>
<organism evidence="2 3">
    <name type="scientific">Panicum miliaceum</name>
    <name type="common">Proso millet</name>
    <name type="synonym">Broomcorn millet</name>
    <dbReference type="NCBI Taxonomy" id="4540"/>
    <lineage>
        <taxon>Eukaryota</taxon>
        <taxon>Viridiplantae</taxon>
        <taxon>Streptophyta</taxon>
        <taxon>Embryophyta</taxon>
        <taxon>Tracheophyta</taxon>
        <taxon>Spermatophyta</taxon>
        <taxon>Magnoliopsida</taxon>
        <taxon>Liliopsida</taxon>
        <taxon>Poales</taxon>
        <taxon>Poaceae</taxon>
        <taxon>PACMAD clade</taxon>
        <taxon>Panicoideae</taxon>
        <taxon>Panicodae</taxon>
        <taxon>Paniceae</taxon>
        <taxon>Panicinae</taxon>
        <taxon>Panicum</taxon>
        <taxon>Panicum sect. Panicum</taxon>
    </lineage>
</organism>
<dbReference type="EMBL" id="PQIB02000001">
    <property type="protein sequence ID" value="RLN39870.1"/>
    <property type="molecule type" value="Genomic_DNA"/>
</dbReference>
<feature type="compositionally biased region" description="Basic and acidic residues" evidence="1">
    <location>
        <begin position="350"/>
        <end position="373"/>
    </location>
</feature>
<feature type="region of interest" description="Disordered" evidence="1">
    <location>
        <begin position="1"/>
        <end position="236"/>
    </location>
</feature>
<dbReference type="PANTHER" id="PTHR36005">
    <property type="entry name" value="DNA LIGASE-LIKE PROTEIN"/>
    <property type="match status" value="1"/>
</dbReference>
<dbReference type="STRING" id="4540.A0A3L6TI09"/>
<feature type="compositionally biased region" description="Gly residues" evidence="1">
    <location>
        <begin position="132"/>
        <end position="148"/>
    </location>
</feature>
<feature type="compositionally biased region" description="Acidic residues" evidence="1">
    <location>
        <begin position="450"/>
        <end position="462"/>
    </location>
</feature>
<evidence type="ECO:0000313" key="3">
    <source>
        <dbReference type="Proteomes" id="UP000275267"/>
    </source>
</evidence>
<dbReference type="PANTHER" id="PTHR36005:SF1">
    <property type="entry name" value="DNA LIGASE-LIKE PROTEIN"/>
    <property type="match status" value="1"/>
</dbReference>
<gene>
    <name evidence="2" type="ORF">C2845_PM01G22620</name>
</gene>
<feature type="region of interest" description="Disordered" evidence="1">
    <location>
        <begin position="350"/>
        <end position="480"/>
    </location>
</feature>
<feature type="region of interest" description="Disordered" evidence="1">
    <location>
        <begin position="528"/>
        <end position="557"/>
    </location>
</feature>
<sequence>MDTEPFDEVELLALPSSPAVSPPRRLKRLKKFSSQTTTSVATTTSPPAGSPTPPSPPPPKEQASPGGETLAPSRSPPPNPSTQPPMPPDADARTPLPDSSPSPVSSPLPPTDTPDDDDEGDGLDPLFSETVGAGGWDPLGAPAEGGDGGGEEEMLRGGLIEELRRENSAKKRLDMDETDGGVAAAGAEAKGKRSKRKRKEEAPKETAREKKRSEKERRAQLDSIHAESQRLLRETRSASFRPIVQPVCKPISSVLEKIRLRKLEVLKKSNTTVEDDDDNAAASEPASDSVVRLDVPQVKEVTTDDKHFRIDDVDKEHGNLDQCNVAKDEWCPYVAEQWYGLQNDLNCKEKNHHNHDTKAPDEETSDRLEDNHENTQSSDNHNNSEDQTQLPPSSSPAESADESSSEDEEDDDKENIEPSTRNNDVNTHEHLRRAIGGDSCPDNAILKDFLDDEAEEEDDSDNDMMRFKDDEEDDGSDENEVFNDLIAAGYEEKEVDHEKRNELHQKWLQQQDAAETNNVMQRLKFGHQEQKESVHEDEDEDEDIEDCEVESDKEMSYDLTPANVVRQNSEKAKQMIAKMFADDNDTYEHSDDEEIEEHLARQRISKREVDSNTLISPLEDDSSREVFGLIKKLNIAPQPKKRGKQSTSNHQMLMAGRNSSASKSSFLGRTASGSLVSSHRSVHRSYVFGRDDSNISTRSCMSTSESISDMDQTNSSQPKKAKFSSSQPKPVGPQANSKSDTNSGFNAIPTFIAFTSMKNGCAAKVKPTIASSSFPIAYLYSIRFMLSARSKQDDWPGPTCRLAQPHRGHGHHAAIHWALLTVIHFRARYCAHTEEARRNFAGPKSKPLAPRLLAAVLSSSTSSLSPNKQP</sequence>
<feature type="compositionally biased region" description="Basic and acidic residues" evidence="1">
    <location>
        <begin position="199"/>
        <end position="236"/>
    </location>
</feature>
<feature type="compositionally biased region" description="Acidic residues" evidence="1">
    <location>
        <begin position="470"/>
        <end position="480"/>
    </location>
</feature>
<feature type="region of interest" description="Disordered" evidence="1">
    <location>
        <begin position="697"/>
        <end position="742"/>
    </location>
</feature>
<proteinExistence type="predicted"/>
<dbReference type="AlphaFoldDB" id="A0A3L6TI09"/>
<feature type="compositionally biased region" description="Acidic residues" evidence="1">
    <location>
        <begin position="399"/>
        <end position="414"/>
    </location>
</feature>
<feature type="region of interest" description="Disordered" evidence="1">
    <location>
        <begin position="267"/>
        <end position="298"/>
    </location>
</feature>
<feature type="compositionally biased region" description="Pro residues" evidence="1">
    <location>
        <begin position="48"/>
        <end position="60"/>
    </location>
</feature>
<evidence type="ECO:0000256" key="1">
    <source>
        <dbReference type="SAM" id="MobiDB-lite"/>
    </source>
</evidence>
<reference evidence="3" key="1">
    <citation type="journal article" date="2019" name="Nat. Commun.">
        <title>The genome of broomcorn millet.</title>
        <authorList>
            <person name="Zou C."/>
            <person name="Miki D."/>
            <person name="Li D."/>
            <person name="Tang Q."/>
            <person name="Xiao L."/>
            <person name="Rajput S."/>
            <person name="Deng P."/>
            <person name="Jia W."/>
            <person name="Huang R."/>
            <person name="Zhang M."/>
            <person name="Sun Y."/>
            <person name="Hu J."/>
            <person name="Fu X."/>
            <person name="Schnable P.S."/>
            <person name="Li F."/>
            <person name="Zhang H."/>
            <person name="Feng B."/>
            <person name="Zhu X."/>
            <person name="Liu R."/>
            <person name="Schnable J.C."/>
            <person name="Zhu J.-K."/>
            <person name="Zhang H."/>
        </authorList>
    </citation>
    <scope>NUCLEOTIDE SEQUENCE [LARGE SCALE GENOMIC DNA]</scope>
</reference>
<protein>
    <submittedName>
        <fullName evidence="2">Uncharacterized protein</fullName>
    </submittedName>
</protein>
<keyword evidence="3" id="KW-1185">Reference proteome</keyword>
<feature type="compositionally biased region" description="Low complexity" evidence="1">
    <location>
        <begin position="33"/>
        <end position="47"/>
    </location>
</feature>
<feature type="compositionally biased region" description="Acidic residues" evidence="1">
    <location>
        <begin position="1"/>
        <end position="10"/>
    </location>
</feature>
<feature type="compositionally biased region" description="Low complexity" evidence="1">
    <location>
        <begin position="11"/>
        <end position="23"/>
    </location>
</feature>
<dbReference type="OrthoDB" id="1919305at2759"/>
<dbReference type="Proteomes" id="UP000275267">
    <property type="component" value="Unassembled WGS sequence"/>
</dbReference>